<dbReference type="InterPro" id="IPR015424">
    <property type="entry name" value="PyrdxlP-dep_Trfase"/>
</dbReference>
<dbReference type="GO" id="GO:0008483">
    <property type="term" value="F:transaminase activity"/>
    <property type="evidence" value="ECO:0007669"/>
    <property type="project" value="UniProtKB-KW"/>
</dbReference>
<organism evidence="6 7">
    <name type="scientific">Halarcobacter ebronensis</name>
    <dbReference type="NCBI Taxonomy" id="1462615"/>
    <lineage>
        <taxon>Bacteria</taxon>
        <taxon>Pseudomonadati</taxon>
        <taxon>Campylobacterota</taxon>
        <taxon>Epsilonproteobacteria</taxon>
        <taxon>Campylobacterales</taxon>
        <taxon>Arcobacteraceae</taxon>
        <taxon>Halarcobacter</taxon>
    </lineage>
</organism>
<dbReference type="AlphaFoldDB" id="A0A4Q0YJ92"/>
<dbReference type="SUPFAM" id="SSF53383">
    <property type="entry name" value="PLP-dependent transferases"/>
    <property type="match status" value="1"/>
</dbReference>
<dbReference type="InterPro" id="IPR050859">
    <property type="entry name" value="Class-I_PLP-dep_aminotransf"/>
</dbReference>
<dbReference type="GO" id="GO:1901605">
    <property type="term" value="P:alpha-amino acid metabolic process"/>
    <property type="evidence" value="ECO:0007669"/>
    <property type="project" value="TreeGrafter"/>
</dbReference>
<dbReference type="InterPro" id="IPR004839">
    <property type="entry name" value="Aminotransferase_I/II_large"/>
</dbReference>
<dbReference type="EMBL" id="PDKJ01000003">
    <property type="protein sequence ID" value="RXJ69219.1"/>
    <property type="molecule type" value="Genomic_DNA"/>
</dbReference>
<dbReference type="InterPro" id="IPR015422">
    <property type="entry name" value="PyrdxlP-dep_Trfase_small"/>
</dbReference>
<keyword evidence="3 6" id="KW-0808">Transferase</keyword>
<dbReference type="Gene3D" id="3.90.1150.10">
    <property type="entry name" value="Aspartate Aminotransferase, domain 1"/>
    <property type="match status" value="1"/>
</dbReference>
<name>A0A4Q0YJ92_9BACT</name>
<accession>A0A4Q0YJ92</accession>
<proteinExistence type="predicted"/>
<dbReference type="CDD" id="cd00609">
    <property type="entry name" value="AAT_like"/>
    <property type="match status" value="1"/>
</dbReference>
<dbReference type="Pfam" id="PF00155">
    <property type="entry name" value="Aminotran_1_2"/>
    <property type="match status" value="1"/>
</dbReference>
<comment type="cofactor">
    <cofactor evidence="1">
        <name>pyridoxal 5'-phosphate</name>
        <dbReference type="ChEBI" id="CHEBI:597326"/>
    </cofactor>
</comment>
<dbReference type="InterPro" id="IPR015421">
    <property type="entry name" value="PyrdxlP-dep_Trfase_major"/>
</dbReference>
<keyword evidence="4" id="KW-0663">Pyridoxal phosphate</keyword>
<dbReference type="Gene3D" id="3.40.640.10">
    <property type="entry name" value="Type I PLP-dependent aspartate aminotransferase-like (Major domain)"/>
    <property type="match status" value="1"/>
</dbReference>
<evidence type="ECO:0000313" key="7">
    <source>
        <dbReference type="Proteomes" id="UP000290172"/>
    </source>
</evidence>
<evidence type="ECO:0000259" key="5">
    <source>
        <dbReference type="Pfam" id="PF00155"/>
    </source>
</evidence>
<evidence type="ECO:0000256" key="4">
    <source>
        <dbReference type="ARBA" id="ARBA00022898"/>
    </source>
</evidence>
<dbReference type="GO" id="GO:0030170">
    <property type="term" value="F:pyridoxal phosphate binding"/>
    <property type="evidence" value="ECO:0007669"/>
    <property type="project" value="InterPro"/>
</dbReference>
<evidence type="ECO:0000256" key="2">
    <source>
        <dbReference type="ARBA" id="ARBA00022576"/>
    </source>
</evidence>
<protein>
    <submittedName>
        <fullName evidence="6">Aminotransferase class I</fullName>
    </submittedName>
</protein>
<dbReference type="PANTHER" id="PTHR42790:SF19">
    <property type="entry name" value="KYNURENINE_ALPHA-AMINOADIPATE AMINOTRANSFERASE, MITOCHONDRIAL"/>
    <property type="match status" value="1"/>
</dbReference>
<keyword evidence="2 6" id="KW-0032">Aminotransferase</keyword>
<dbReference type="Proteomes" id="UP000290172">
    <property type="component" value="Unassembled WGS sequence"/>
</dbReference>
<reference evidence="6 7" key="1">
    <citation type="submission" date="2017-10" db="EMBL/GenBank/DDBJ databases">
        <title>Genomics of the genus Arcobacter.</title>
        <authorList>
            <person name="Perez-Cataluna A."/>
            <person name="Figueras M.J."/>
        </authorList>
    </citation>
    <scope>NUCLEOTIDE SEQUENCE [LARGE SCALE GENOMIC DNA]</scope>
    <source>
        <strain evidence="6 7">CECT 8993</strain>
    </source>
</reference>
<dbReference type="PANTHER" id="PTHR42790">
    <property type="entry name" value="AMINOTRANSFERASE"/>
    <property type="match status" value="1"/>
</dbReference>
<gene>
    <name evidence="6" type="ORF">CRV08_04210</name>
</gene>
<evidence type="ECO:0000313" key="6">
    <source>
        <dbReference type="EMBL" id="RXJ69219.1"/>
    </source>
</evidence>
<sequence length="366" mass="42292">MMRKLQRSYIREILDAINERTISFAGGLPNENLFPIQDIKKATNKVLENPLSLQYSKSQGVITLREKIAKIYCEKFDFPTNKDEILITTGSQQAFDIIAKTFLKEELYVQSPTYIGALSAYKVLNLDIKSFDELKELETKLNPQNGFYIMSDFTNPTGRVLSKERREKVASLLNKTGSCLIEDGAYSLIDFEGDIRKPVAALYENSFHLGSFSKIVAPGFRVGWIRAKKELIDQIIISKEAIDLHTSTFNQMILDEYMNEFDVFEHIKEVRKEYQSKMKFMAECFEKYIPSFKFKRPKGGMFIYGSFEEDSFELAKKALENDIAFVPAQVFFHDNRKSTEARFNFTNSTFEQIERGVKRLAELLDK</sequence>
<evidence type="ECO:0000256" key="1">
    <source>
        <dbReference type="ARBA" id="ARBA00001933"/>
    </source>
</evidence>
<comment type="caution">
    <text evidence="6">The sequence shown here is derived from an EMBL/GenBank/DDBJ whole genome shotgun (WGS) entry which is preliminary data.</text>
</comment>
<evidence type="ECO:0000256" key="3">
    <source>
        <dbReference type="ARBA" id="ARBA00022679"/>
    </source>
</evidence>
<feature type="domain" description="Aminotransferase class I/classII large" evidence="5">
    <location>
        <begin position="31"/>
        <end position="360"/>
    </location>
</feature>